<name>A0A7Y9DZM5_9PSEU</name>
<keyword evidence="2" id="KW-0472">Membrane</keyword>
<feature type="compositionally biased region" description="Basic residues" evidence="1">
    <location>
        <begin position="725"/>
        <end position="736"/>
    </location>
</feature>
<reference evidence="4 5" key="1">
    <citation type="submission" date="2020-07" db="EMBL/GenBank/DDBJ databases">
        <title>Sequencing the genomes of 1000 actinobacteria strains.</title>
        <authorList>
            <person name="Klenk H.-P."/>
        </authorList>
    </citation>
    <scope>NUCLEOTIDE SEQUENCE [LARGE SCALE GENOMIC DNA]</scope>
    <source>
        <strain evidence="4 5">DSM 45772</strain>
    </source>
</reference>
<dbReference type="AlphaFoldDB" id="A0A7Y9DZM5"/>
<organism evidence="4 5">
    <name type="scientific">Actinomycetospora corticicola</name>
    <dbReference type="NCBI Taxonomy" id="663602"/>
    <lineage>
        <taxon>Bacteria</taxon>
        <taxon>Bacillati</taxon>
        <taxon>Actinomycetota</taxon>
        <taxon>Actinomycetes</taxon>
        <taxon>Pseudonocardiales</taxon>
        <taxon>Pseudonocardiaceae</taxon>
        <taxon>Actinomycetospora</taxon>
    </lineage>
</organism>
<keyword evidence="2" id="KW-0812">Transmembrane</keyword>
<comment type="caution">
    <text evidence="4">The sequence shown here is derived from an EMBL/GenBank/DDBJ whole genome shotgun (WGS) entry which is preliminary data.</text>
</comment>
<feature type="signal peptide" evidence="3">
    <location>
        <begin position="1"/>
        <end position="33"/>
    </location>
</feature>
<dbReference type="PROSITE" id="PS51318">
    <property type="entry name" value="TAT"/>
    <property type="match status" value="1"/>
</dbReference>
<evidence type="ECO:0000313" key="5">
    <source>
        <dbReference type="Proteomes" id="UP000535890"/>
    </source>
</evidence>
<gene>
    <name evidence="4" type="ORF">BJ983_004402</name>
</gene>
<sequence>MIAGGARRTLLPLAVAVLCLVLTAGAWAPAARAAPAQGPSSGPVALALDLAPRVVGPGTTELTVTGRLTNQGAVPVRDLGIRAQRGAAVADDGEVDQALVGAISPDPAAVAPPLTPVAAQLDPGDSLPVTLRVPLTALALTAPGVFPVVVEVNGTPGDGPPERVAAKRFLLPVTGLPGRPAAAPRTPTAVSLLYPLTDRPRRLPVPPGAPTLLADDSLAASFAPTGRLGGLVTALTRAAPLGSPAAAATCLAVDADLLETARDMSGGYQVTSPTGPRPGAGAAVAGQWLASVRAAAAGRCVVALPYADADLLATSRGNMSDLTTAARTLGAQRTADLLGVTPVPDTTVPAGGLLDERSLADLAGGGARALVVDGSTLTGGVPAGGVGRFPGAVGGSSPLAVATDPTAARALDRGPDTAAPTGGSTAADGALATQDALAVVALRALAPTPAAAPVLLAPPADWDVDGDAAAALLAGLTDLTGRGLVTPVDAGTLVARAAADPATPAVALGPGDRAAVSDQSSAVLDEIRGVRDDQRDLLAASRQDRAGSPTPAEYVSTLTGALLRSLSAAGRGDPALQQAAATDVAAQMRTLRGLVRVIQPAGTYSLGSSDAPLLLTVENQLPVAVDVTVVLEPTPGVRASPVAVRQVPAFGSYQFQVALDVERAGQFTIDATARTPGGETLGPTARLLLRSTAYGTITVWLTASAAVVLVILASLRVALRVRAARRERRSRRRRRPGTPTDPDPSTTDDRTLQAR</sequence>
<evidence type="ECO:0000256" key="2">
    <source>
        <dbReference type="SAM" id="Phobius"/>
    </source>
</evidence>
<dbReference type="InterPro" id="IPR006311">
    <property type="entry name" value="TAT_signal"/>
</dbReference>
<evidence type="ECO:0000256" key="1">
    <source>
        <dbReference type="SAM" id="MobiDB-lite"/>
    </source>
</evidence>
<dbReference type="RefSeq" id="WP_179795766.1">
    <property type="nucleotide sequence ID" value="NZ_BAABHP010000015.1"/>
</dbReference>
<feature type="transmembrane region" description="Helical" evidence="2">
    <location>
        <begin position="697"/>
        <end position="719"/>
    </location>
</feature>
<accession>A0A7Y9DZM5</accession>
<keyword evidence="3" id="KW-0732">Signal</keyword>
<keyword evidence="5" id="KW-1185">Reference proteome</keyword>
<dbReference type="EMBL" id="JACCBN010000001">
    <property type="protein sequence ID" value="NYD38300.1"/>
    <property type="molecule type" value="Genomic_DNA"/>
</dbReference>
<feature type="region of interest" description="Disordered" evidence="1">
    <location>
        <begin position="725"/>
        <end position="755"/>
    </location>
</feature>
<evidence type="ECO:0008006" key="6">
    <source>
        <dbReference type="Google" id="ProtNLM"/>
    </source>
</evidence>
<dbReference type="Proteomes" id="UP000535890">
    <property type="component" value="Unassembled WGS sequence"/>
</dbReference>
<evidence type="ECO:0000313" key="4">
    <source>
        <dbReference type="EMBL" id="NYD38300.1"/>
    </source>
</evidence>
<keyword evidence="2" id="KW-1133">Transmembrane helix</keyword>
<feature type="chain" id="PRO_5031368375" description="Glycoprotein" evidence="3">
    <location>
        <begin position="34"/>
        <end position="755"/>
    </location>
</feature>
<evidence type="ECO:0000256" key="3">
    <source>
        <dbReference type="SAM" id="SignalP"/>
    </source>
</evidence>
<protein>
    <recommendedName>
        <fullName evidence="6">Glycoprotein</fullName>
    </recommendedName>
</protein>
<proteinExistence type="predicted"/>